<organism evidence="1 2">
    <name type="scientific">Entomophthora muscae</name>
    <dbReference type="NCBI Taxonomy" id="34485"/>
    <lineage>
        <taxon>Eukaryota</taxon>
        <taxon>Fungi</taxon>
        <taxon>Fungi incertae sedis</taxon>
        <taxon>Zoopagomycota</taxon>
        <taxon>Entomophthoromycotina</taxon>
        <taxon>Entomophthoromycetes</taxon>
        <taxon>Entomophthorales</taxon>
        <taxon>Entomophthoraceae</taxon>
        <taxon>Entomophthora</taxon>
    </lineage>
</organism>
<protein>
    <submittedName>
        <fullName evidence="1">Biotin holocarboxylase synthetase</fullName>
        <ecNumber evidence="1">6.3.4.-</ecNumber>
    </submittedName>
</protein>
<keyword evidence="2" id="KW-1185">Reference proteome</keyword>
<gene>
    <name evidence="1" type="primary">BPL1_2</name>
    <name evidence="1" type="ORF">DSO57_1016802</name>
</gene>
<reference evidence="1" key="1">
    <citation type="submission" date="2022-04" db="EMBL/GenBank/DDBJ databases">
        <title>Genome of the entomopathogenic fungus Entomophthora muscae.</title>
        <authorList>
            <person name="Elya C."/>
            <person name="Lovett B.R."/>
            <person name="Lee E."/>
            <person name="Macias A.M."/>
            <person name="Hajek A.E."/>
            <person name="De Bivort B.L."/>
            <person name="Kasson M.T."/>
            <person name="De Fine Licht H.H."/>
            <person name="Stajich J.E."/>
        </authorList>
    </citation>
    <scope>NUCLEOTIDE SEQUENCE</scope>
    <source>
        <strain evidence="1">Berkeley</strain>
    </source>
</reference>
<keyword evidence="1" id="KW-0436">Ligase</keyword>
<dbReference type="EC" id="6.3.4.-" evidence="1"/>
<comment type="caution">
    <text evidence="1">The sequence shown here is derived from an EMBL/GenBank/DDBJ whole genome shotgun (WGS) entry which is preliminary data.</text>
</comment>
<accession>A0ACC2STJ4</accession>
<dbReference type="EMBL" id="QTSX02004329">
    <property type="protein sequence ID" value="KAJ9065716.1"/>
    <property type="molecule type" value="Genomic_DNA"/>
</dbReference>
<evidence type="ECO:0000313" key="2">
    <source>
        <dbReference type="Proteomes" id="UP001165960"/>
    </source>
</evidence>
<sequence length="583" mass="64081">MEHLAGEGNIRIKTFVENGGKFIGFCAGAYYSCGRFEFESGTKLQMAAVRPLKFFPGLGRGAAFRGFDYESEDGARAAPTTFEFLQAYPTLKCPVYWDGGGAFINAHLTSNVSVLASYDAISDESENAAAVLCKVGDKGGEALLSFVHPEYKPNANFPHLFNELNTASPEIEEILFRWLNLIGFSVNQAFERQHPTSPIQLMFFDGLLQSNNMESPTEAFAYATKAYPNTPVEGSSCYELEIPPPIPGAKALKLIVNPDLETLSASPFQIKAYSEALMDEIPLPSHCNSFGSPLLYAEVTTSTQRIFQENRYLLSALPSGAVFVASRQVAGKGRGTNIWVSPLGCLQFSLYLKHPLPDRGASVVLVQYLTAVAIVEAVRTKPGYKHLPLHIKWPNDIYGMSPSSARLNKIGGILVNTMYTKDSCNVIVGVGLNVTNSHPTLCINDLITQMNKERSNRQGLPSLPLFTQEELLARILSQLQTKYSDFITQQAGFTPFLDSYYRYWLHGDQTVTLSARGVNAKITGIHPHSGFLNAISVDGERYELQPDGNSFDMMTGLISTKVPYSTPHPENSPRNTQQSTTCT</sequence>
<evidence type="ECO:0000313" key="1">
    <source>
        <dbReference type="EMBL" id="KAJ9065716.1"/>
    </source>
</evidence>
<name>A0ACC2STJ4_9FUNG</name>
<dbReference type="Proteomes" id="UP001165960">
    <property type="component" value="Unassembled WGS sequence"/>
</dbReference>
<proteinExistence type="predicted"/>